<dbReference type="GO" id="GO:0016740">
    <property type="term" value="F:transferase activity"/>
    <property type="evidence" value="ECO:0007669"/>
    <property type="project" value="UniProtKB-KW"/>
</dbReference>
<dbReference type="Gene3D" id="3.40.50.2000">
    <property type="entry name" value="Glycogen Phosphorylase B"/>
    <property type="match status" value="1"/>
</dbReference>
<dbReference type="AlphaFoldDB" id="A0A6L5YPA6"/>
<evidence type="ECO:0000313" key="3">
    <source>
        <dbReference type="Proteomes" id="UP000474024"/>
    </source>
</evidence>
<sequence>MDFLFVPSKNSIFDIPWTLQKMSEHTVDILECNPFDPNISDNNQNDTLSRQLLEKPYDCVISYLFIPPVSDICANQNLPYISWTYDSPLIALFTPSVFHSTNYTFIFDKKQCERLIEAGVPHIYHMPLAVNLERTGALDITPEDETAFSHDISFIGGLYENNTYNAVIQQFPDYLQVKLKLYLMQNMCHWESSRPWPQFPQECIDYLYNNCHIESWNPTSLMDDPTYYGQLFYPRKLAELERIAVLNTLGNHFDVHLYTNSPSTYLENVHVHHGVSYYTDMNKIFYLSKINLNISLSSIETGIPQRVLDIMGCGGFVLTNYQPEIEDLFEIGKEIEVFHNVDELIEKCNYYLTHERERLTIAMNGYKKIRDAFSYPNQLQKMISLMQENTL</sequence>
<feature type="domain" description="Spore protein YkvP/CgeB glycosyl transferase-like" evidence="1">
    <location>
        <begin position="251"/>
        <end position="383"/>
    </location>
</feature>
<dbReference type="Proteomes" id="UP000474024">
    <property type="component" value="Unassembled WGS sequence"/>
</dbReference>
<keyword evidence="2" id="KW-0808">Transferase</keyword>
<protein>
    <submittedName>
        <fullName evidence="2">Glycosyltransferase</fullName>
    </submittedName>
</protein>
<evidence type="ECO:0000259" key="1">
    <source>
        <dbReference type="Pfam" id="PF13524"/>
    </source>
</evidence>
<dbReference type="InterPro" id="IPR055259">
    <property type="entry name" value="YkvP/CgeB_Glyco_trans-like"/>
</dbReference>
<dbReference type="EMBL" id="VUNI01000002">
    <property type="protein sequence ID" value="MST73809.1"/>
    <property type="molecule type" value="Genomic_DNA"/>
</dbReference>
<name>A0A6L5YPA6_9FIRM</name>
<dbReference type="Pfam" id="PF13524">
    <property type="entry name" value="Glyco_trans_1_2"/>
    <property type="match status" value="1"/>
</dbReference>
<gene>
    <name evidence="2" type="ORF">FYJ75_02015</name>
</gene>
<reference evidence="2 3" key="1">
    <citation type="submission" date="2019-08" db="EMBL/GenBank/DDBJ databases">
        <title>In-depth cultivation of the pig gut microbiome towards novel bacterial diversity and tailored functional studies.</title>
        <authorList>
            <person name="Wylensek D."/>
            <person name="Hitch T.C.A."/>
            <person name="Clavel T."/>
        </authorList>
    </citation>
    <scope>NUCLEOTIDE SEQUENCE [LARGE SCALE GENOMIC DNA]</scope>
    <source>
        <strain evidence="2 3">MUC/MUC-530-WT-4D</strain>
    </source>
</reference>
<accession>A0A6L5YPA6</accession>
<keyword evidence="3" id="KW-1185">Reference proteome</keyword>
<dbReference type="RefSeq" id="WP_154428321.1">
    <property type="nucleotide sequence ID" value="NZ_VUNI01000002.1"/>
</dbReference>
<comment type="caution">
    <text evidence="2">The sequence shown here is derived from an EMBL/GenBank/DDBJ whole genome shotgun (WGS) entry which is preliminary data.</text>
</comment>
<proteinExistence type="predicted"/>
<organism evidence="2 3">
    <name type="scientific">Roseburia porci</name>
    <dbReference type="NCBI Taxonomy" id="2605790"/>
    <lineage>
        <taxon>Bacteria</taxon>
        <taxon>Bacillati</taxon>
        <taxon>Bacillota</taxon>
        <taxon>Clostridia</taxon>
        <taxon>Lachnospirales</taxon>
        <taxon>Lachnospiraceae</taxon>
        <taxon>Roseburia</taxon>
    </lineage>
</organism>
<dbReference type="SUPFAM" id="SSF53756">
    <property type="entry name" value="UDP-Glycosyltransferase/glycogen phosphorylase"/>
    <property type="match status" value="1"/>
</dbReference>
<evidence type="ECO:0000313" key="2">
    <source>
        <dbReference type="EMBL" id="MST73809.1"/>
    </source>
</evidence>